<dbReference type="PANTHER" id="PTHR35802:SF1">
    <property type="entry name" value="PROTEASE SYNTHASE AND SPORULATION PROTEIN PAI 2"/>
    <property type="match status" value="1"/>
</dbReference>
<accession>A0A0L1JIF2</accession>
<protein>
    <submittedName>
        <fullName evidence="1">Putative kinesin light chain</fullName>
    </submittedName>
</protein>
<evidence type="ECO:0000313" key="2">
    <source>
        <dbReference type="Proteomes" id="UP000037505"/>
    </source>
</evidence>
<dbReference type="Pfam" id="PF04299">
    <property type="entry name" value="FMN_bind_2"/>
    <property type="match status" value="1"/>
</dbReference>
<dbReference type="PANTHER" id="PTHR35802">
    <property type="entry name" value="PROTEASE SYNTHASE AND SPORULATION PROTEIN PAI 2"/>
    <property type="match status" value="1"/>
</dbReference>
<dbReference type="RefSeq" id="XP_015412462.1">
    <property type="nucleotide sequence ID" value="XM_015545310.1"/>
</dbReference>
<gene>
    <name evidence="1" type="ORF">ANOM_000052</name>
</gene>
<organism evidence="1 2">
    <name type="scientific">Aspergillus nomiae NRRL (strain ATCC 15546 / NRRL 13137 / CBS 260.88 / M93)</name>
    <dbReference type="NCBI Taxonomy" id="1509407"/>
    <lineage>
        <taxon>Eukaryota</taxon>
        <taxon>Fungi</taxon>
        <taxon>Dikarya</taxon>
        <taxon>Ascomycota</taxon>
        <taxon>Pezizomycotina</taxon>
        <taxon>Eurotiomycetes</taxon>
        <taxon>Eurotiomycetidae</taxon>
        <taxon>Eurotiales</taxon>
        <taxon>Aspergillaceae</taxon>
        <taxon>Aspergillus</taxon>
        <taxon>Aspergillus subgen. Circumdati</taxon>
    </lineage>
</organism>
<proteinExistence type="predicted"/>
<dbReference type="Gene3D" id="2.30.110.10">
    <property type="entry name" value="Electron Transport, Fmn-binding Protein, Chain A"/>
    <property type="match status" value="1"/>
</dbReference>
<reference evidence="1 2" key="1">
    <citation type="submission" date="2014-06" db="EMBL/GenBank/DDBJ databases">
        <title>The Genome of the Aflatoxigenic Filamentous Fungus Aspergillus nomius.</title>
        <authorList>
            <person name="Moore M.G."/>
            <person name="Shannon B.M."/>
            <person name="Brian M.M."/>
        </authorList>
    </citation>
    <scope>NUCLEOTIDE SEQUENCE [LARGE SCALE GENOMIC DNA]</scope>
    <source>
        <strain evidence="1 2">NRRL 13137</strain>
    </source>
</reference>
<name>A0A0L1JIF2_ASPN3</name>
<dbReference type="InterPro" id="IPR007396">
    <property type="entry name" value="TR_PAI2-type"/>
</dbReference>
<dbReference type="EMBL" id="JNOM01000002">
    <property type="protein sequence ID" value="KNG91539.1"/>
    <property type="molecule type" value="Genomic_DNA"/>
</dbReference>
<dbReference type="Proteomes" id="UP000037505">
    <property type="component" value="Unassembled WGS sequence"/>
</dbReference>
<sequence>MYNQPVYAETETEALYNFIRTNPLGVLTTAIPSDLYPLLQSTHIPWILDLPNQANGTTKARLRGHIARQTRNPKP</sequence>
<dbReference type="AlphaFoldDB" id="A0A0L1JIF2"/>
<comment type="caution">
    <text evidence="1">The sequence shown here is derived from an EMBL/GenBank/DDBJ whole genome shotgun (WGS) entry which is preliminary data.</text>
</comment>
<dbReference type="InterPro" id="IPR012349">
    <property type="entry name" value="Split_barrel_FMN-bd"/>
</dbReference>
<keyword evidence="2" id="KW-1185">Reference proteome</keyword>
<dbReference type="GeneID" id="26801856"/>
<evidence type="ECO:0000313" key="1">
    <source>
        <dbReference type="EMBL" id="KNG91539.1"/>
    </source>
</evidence>